<dbReference type="RefSeq" id="WP_091911194.1">
    <property type="nucleotide sequence ID" value="NZ_FNLO01000011.1"/>
</dbReference>
<reference evidence="3" key="1">
    <citation type="submission" date="2016-09" db="EMBL/GenBank/DDBJ databases">
        <authorList>
            <person name="Varghese N."/>
            <person name="Submissions S."/>
        </authorList>
    </citation>
    <scope>NUCLEOTIDE SEQUENCE [LARGE SCALE GENOMIC DNA]</scope>
    <source>
        <strain evidence="3">JS23</strain>
    </source>
</reference>
<gene>
    <name evidence="2" type="ORF">SAMN05216551_111100</name>
</gene>
<dbReference type="STRING" id="1770053.SAMN05216551_111100"/>
<dbReference type="EMBL" id="FNLO01000011">
    <property type="protein sequence ID" value="SDV50328.1"/>
    <property type="molecule type" value="Genomic_DNA"/>
</dbReference>
<dbReference type="OrthoDB" id="5292533at2"/>
<dbReference type="SUPFAM" id="SSF51735">
    <property type="entry name" value="NAD(P)-binding Rossmann-fold domains"/>
    <property type="match status" value="1"/>
</dbReference>
<name>A0A1H2PTB4_9BURK</name>
<dbReference type="InterPro" id="IPR001509">
    <property type="entry name" value="Epimerase_deHydtase"/>
</dbReference>
<evidence type="ECO:0000313" key="3">
    <source>
        <dbReference type="Proteomes" id="UP000243719"/>
    </source>
</evidence>
<dbReference type="AlphaFoldDB" id="A0A1H2PTB4"/>
<protein>
    <submittedName>
        <fullName evidence="2">NADH dehydrogenase</fullName>
    </submittedName>
</protein>
<organism evidence="2 3">
    <name type="scientific">Chitinasiproducens palmae</name>
    <dbReference type="NCBI Taxonomy" id="1770053"/>
    <lineage>
        <taxon>Bacteria</taxon>
        <taxon>Pseudomonadati</taxon>
        <taxon>Pseudomonadota</taxon>
        <taxon>Betaproteobacteria</taxon>
        <taxon>Burkholderiales</taxon>
        <taxon>Burkholderiaceae</taxon>
        <taxon>Chitinasiproducens</taxon>
    </lineage>
</organism>
<dbReference type="PANTHER" id="PTHR12126">
    <property type="entry name" value="NADH-UBIQUINONE OXIDOREDUCTASE 39 KDA SUBUNIT-RELATED"/>
    <property type="match status" value="1"/>
</dbReference>
<proteinExistence type="predicted"/>
<keyword evidence="3" id="KW-1185">Reference proteome</keyword>
<dbReference type="PANTHER" id="PTHR12126:SF11">
    <property type="entry name" value="NADH DEHYDROGENASE [UBIQUINONE] 1 ALPHA SUBCOMPLEX SUBUNIT 9, MITOCHONDRIAL"/>
    <property type="match status" value="1"/>
</dbReference>
<dbReference type="CDD" id="cd05271">
    <property type="entry name" value="NDUFA9_like_SDR_a"/>
    <property type="match status" value="1"/>
</dbReference>
<dbReference type="InterPro" id="IPR051207">
    <property type="entry name" value="ComplexI_NDUFA9_subunit"/>
</dbReference>
<feature type="domain" description="NAD-dependent epimerase/dehydratase" evidence="1">
    <location>
        <begin position="6"/>
        <end position="215"/>
    </location>
</feature>
<evidence type="ECO:0000313" key="2">
    <source>
        <dbReference type="EMBL" id="SDV50328.1"/>
    </source>
</evidence>
<sequence>MTYRTIAVLGGTGFVGRQLVARLAASGHDVRVATRRLRHAQRLGTLRVSVAACDVHDPAQLARFLRGADAVINLVGILHGGHGTPYGPGFAEAHVALPRKMVEACTQLGIRRLLHMSALGADPAGPSMYFRSRGDGEAVVRDAPGIATTIMRPSVIFGPDDHLLTVFAAMQQRFPVIPLACASARFQPIHVGDVTQAFATALDLPGTAGKTYDLGGPDVYTLAELVRIAGELSGHPRRIWALPRWLGRAQATFFERLPGPLLTRDNLDSMSSDAVLQAPLADELRLTPVSLAAAGPSCFAARGRVIRRGGDANQV</sequence>
<accession>A0A1H2PTB4</accession>
<dbReference type="Gene3D" id="3.40.50.720">
    <property type="entry name" value="NAD(P)-binding Rossmann-like Domain"/>
    <property type="match status" value="1"/>
</dbReference>
<dbReference type="Proteomes" id="UP000243719">
    <property type="component" value="Unassembled WGS sequence"/>
</dbReference>
<dbReference type="Pfam" id="PF01370">
    <property type="entry name" value="Epimerase"/>
    <property type="match status" value="1"/>
</dbReference>
<dbReference type="InterPro" id="IPR036291">
    <property type="entry name" value="NAD(P)-bd_dom_sf"/>
</dbReference>
<evidence type="ECO:0000259" key="1">
    <source>
        <dbReference type="Pfam" id="PF01370"/>
    </source>
</evidence>
<dbReference type="GO" id="GO:0044877">
    <property type="term" value="F:protein-containing complex binding"/>
    <property type="evidence" value="ECO:0007669"/>
    <property type="project" value="TreeGrafter"/>
</dbReference>